<dbReference type="Proteomes" id="UP000307943">
    <property type="component" value="Unassembled WGS sequence"/>
</dbReference>
<feature type="domain" description="DUF4214" evidence="1">
    <location>
        <begin position="108"/>
        <end position="159"/>
    </location>
</feature>
<dbReference type="Gene3D" id="1.10.3130.20">
    <property type="entry name" value="Phycobilisome linker domain"/>
    <property type="match status" value="1"/>
</dbReference>
<dbReference type="InterPro" id="IPR038255">
    <property type="entry name" value="PBS_linker_sf"/>
</dbReference>
<sequence length="182" mass="20771">MNKRMIMANYCPNGGIVLNLAAKLHKIAQLEDRAFVSEMYRRVLDREPDEEGTAHRLRQLGRGTSKHRVLIEILQTDEALGLFAHSANAGQDDKNDKASHAIRRLFAMKHEPFVHCLYRELLCREPDQPAYAGYVDALNRGRAKSAVFARFVSSSEFESLLGLDKYSFARRALDQLILSFYK</sequence>
<dbReference type="OrthoDB" id="9797829at2"/>
<dbReference type="InterPro" id="IPR025282">
    <property type="entry name" value="DUF4214"/>
</dbReference>
<reference evidence="2 3" key="1">
    <citation type="submission" date="2019-05" db="EMBL/GenBank/DDBJ databases">
        <title>We sequenced the genome of Paenibacillus hemerocallicola KCTC 33185 for further insight into its adaptation and study the phylogeny of Paenibacillus.</title>
        <authorList>
            <person name="Narsing Rao M.P."/>
        </authorList>
    </citation>
    <scope>NUCLEOTIDE SEQUENCE [LARGE SCALE GENOMIC DNA]</scope>
    <source>
        <strain evidence="2 3">KCTC 33185</strain>
    </source>
</reference>
<organism evidence="2 3">
    <name type="scientific">Paenibacillus hemerocallicola</name>
    <dbReference type="NCBI Taxonomy" id="1172614"/>
    <lineage>
        <taxon>Bacteria</taxon>
        <taxon>Bacillati</taxon>
        <taxon>Bacillota</taxon>
        <taxon>Bacilli</taxon>
        <taxon>Bacillales</taxon>
        <taxon>Paenibacillaceae</taxon>
        <taxon>Paenibacillus</taxon>
    </lineage>
</organism>
<name>A0A5C4TBV6_9BACL</name>
<dbReference type="EMBL" id="VDCQ01000010">
    <property type="protein sequence ID" value="TNJ66564.1"/>
    <property type="molecule type" value="Genomic_DNA"/>
</dbReference>
<protein>
    <submittedName>
        <fullName evidence="2">DUF4214 domain-containing protein</fullName>
    </submittedName>
</protein>
<keyword evidence="3" id="KW-1185">Reference proteome</keyword>
<feature type="domain" description="DUF4214" evidence="1">
    <location>
        <begin position="29"/>
        <end position="83"/>
    </location>
</feature>
<comment type="caution">
    <text evidence="2">The sequence shown here is derived from an EMBL/GenBank/DDBJ whole genome shotgun (WGS) entry which is preliminary data.</text>
</comment>
<evidence type="ECO:0000259" key="1">
    <source>
        <dbReference type="Pfam" id="PF13946"/>
    </source>
</evidence>
<accession>A0A5C4TBV6</accession>
<evidence type="ECO:0000313" key="2">
    <source>
        <dbReference type="EMBL" id="TNJ66564.1"/>
    </source>
</evidence>
<gene>
    <name evidence="2" type="ORF">FE784_09905</name>
</gene>
<proteinExistence type="predicted"/>
<evidence type="ECO:0000313" key="3">
    <source>
        <dbReference type="Proteomes" id="UP000307943"/>
    </source>
</evidence>
<dbReference type="Pfam" id="PF13946">
    <property type="entry name" value="DUF4214"/>
    <property type="match status" value="2"/>
</dbReference>
<dbReference type="AlphaFoldDB" id="A0A5C4TBV6"/>